<dbReference type="Proteomes" id="UP000239210">
    <property type="component" value="Unassembled WGS sequence"/>
</dbReference>
<organism evidence="3 4">
    <name type="scientific">Geodermatophilus tzadiensis</name>
    <dbReference type="NCBI Taxonomy" id="1137988"/>
    <lineage>
        <taxon>Bacteria</taxon>
        <taxon>Bacillati</taxon>
        <taxon>Actinomycetota</taxon>
        <taxon>Actinomycetes</taxon>
        <taxon>Geodermatophilales</taxon>
        <taxon>Geodermatophilaceae</taxon>
        <taxon>Geodermatophilus</taxon>
    </lineage>
</organism>
<accession>A0A2T0TTQ3</accession>
<evidence type="ECO:0000256" key="2">
    <source>
        <dbReference type="ARBA" id="ARBA00023002"/>
    </source>
</evidence>
<dbReference type="RefSeq" id="WP_211297275.1">
    <property type="nucleotide sequence ID" value="NZ_PVTG01000007.1"/>
</dbReference>
<comment type="caution">
    <text evidence="3">The sequence shown here is derived from an EMBL/GenBank/DDBJ whole genome shotgun (WGS) entry which is preliminary data.</text>
</comment>
<dbReference type="InterPro" id="IPR036291">
    <property type="entry name" value="NAD(P)-bd_dom_sf"/>
</dbReference>
<dbReference type="PANTHER" id="PTHR24321">
    <property type="entry name" value="DEHYDROGENASES, SHORT CHAIN"/>
    <property type="match status" value="1"/>
</dbReference>
<dbReference type="InterPro" id="IPR002347">
    <property type="entry name" value="SDR_fam"/>
</dbReference>
<comment type="similarity">
    <text evidence="1">Belongs to the short-chain dehydrogenases/reductases (SDR) family.</text>
</comment>
<dbReference type="FunFam" id="3.40.50.720:FF:000084">
    <property type="entry name" value="Short-chain dehydrogenase reductase"/>
    <property type="match status" value="1"/>
</dbReference>
<reference evidence="3 4" key="1">
    <citation type="submission" date="2018-03" db="EMBL/GenBank/DDBJ databases">
        <title>Genomic Encyclopedia of Archaeal and Bacterial Type Strains, Phase II (KMG-II): from individual species to whole genera.</title>
        <authorList>
            <person name="Goeker M."/>
        </authorList>
    </citation>
    <scope>NUCLEOTIDE SEQUENCE [LARGE SCALE GENOMIC DNA]</scope>
    <source>
        <strain evidence="3 4">DSM 45416</strain>
    </source>
</reference>
<name>A0A2T0TTQ3_9ACTN</name>
<dbReference type="Gene3D" id="3.40.50.720">
    <property type="entry name" value="NAD(P)-binding Rossmann-like Domain"/>
    <property type="match status" value="1"/>
</dbReference>
<dbReference type="Pfam" id="PF13561">
    <property type="entry name" value="adh_short_C2"/>
    <property type="match status" value="1"/>
</dbReference>
<dbReference type="EMBL" id="PVTG01000007">
    <property type="protein sequence ID" value="PRY49045.1"/>
    <property type="molecule type" value="Genomic_DNA"/>
</dbReference>
<proteinExistence type="inferred from homology"/>
<evidence type="ECO:0000256" key="1">
    <source>
        <dbReference type="ARBA" id="ARBA00006484"/>
    </source>
</evidence>
<keyword evidence="2" id="KW-0560">Oxidoreductase</keyword>
<evidence type="ECO:0000313" key="3">
    <source>
        <dbReference type="EMBL" id="PRY49045.1"/>
    </source>
</evidence>
<gene>
    <name evidence="3" type="ORF">LY71_107127</name>
</gene>
<sequence>MTAAHPTGGAAPSGRGPVTTVPAPMARAVVLVTGGAQGIGAAVVEAAVGQGAAVSFCDLAAEAGEKLAARLTGEGHRVFFQPADVTDADSVAAWVAAAEAELGVPTALVNNAGRNAYFDPVAMSEQDWDDVFGVDLKGAWLCSRAVLPAMSAAGRGSIVNIASLHARLTQRGMFPYAAAKSGLVGLTRSLALEVAEKGIRVNALSPGYIRTALAEEYFAERRGLGEEERVLGVQPLGRIGTPAEVAQVACFLASDAASFVTGADWAVDGGFGVRFA</sequence>
<dbReference type="SUPFAM" id="SSF51735">
    <property type="entry name" value="NAD(P)-binding Rossmann-fold domains"/>
    <property type="match status" value="1"/>
</dbReference>
<protein>
    <submittedName>
        <fullName evidence="3">NAD(P)-dependent dehydrogenase (Short-subunit alcohol dehydrogenase family)</fullName>
    </submittedName>
</protein>
<dbReference type="PRINTS" id="PR00080">
    <property type="entry name" value="SDRFAMILY"/>
</dbReference>
<dbReference type="PRINTS" id="PR00081">
    <property type="entry name" value="GDHRDH"/>
</dbReference>
<dbReference type="InterPro" id="IPR020904">
    <property type="entry name" value="Sc_DH/Rdtase_CS"/>
</dbReference>
<dbReference type="AlphaFoldDB" id="A0A2T0TTQ3"/>
<dbReference type="PANTHER" id="PTHR24321:SF8">
    <property type="entry name" value="ESTRADIOL 17-BETA-DEHYDROGENASE 8-RELATED"/>
    <property type="match status" value="1"/>
</dbReference>
<evidence type="ECO:0000313" key="4">
    <source>
        <dbReference type="Proteomes" id="UP000239210"/>
    </source>
</evidence>
<dbReference type="PROSITE" id="PS00061">
    <property type="entry name" value="ADH_SHORT"/>
    <property type="match status" value="1"/>
</dbReference>
<dbReference type="GO" id="GO:0016491">
    <property type="term" value="F:oxidoreductase activity"/>
    <property type="evidence" value="ECO:0007669"/>
    <property type="project" value="UniProtKB-KW"/>
</dbReference>
<keyword evidence="4" id="KW-1185">Reference proteome</keyword>